<dbReference type="Proteomes" id="UP000180098">
    <property type="component" value="Unassembled WGS sequence"/>
</dbReference>
<gene>
    <name evidence="1" type="ORF">BKP35_10410</name>
</gene>
<evidence type="ECO:0000313" key="1">
    <source>
        <dbReference type="EMBL" id="OIJ12963.1"/>
    </source>
</evidence>
<proteinExistence type="predicted"/>
<keyword evidence="2" id="KW-1185">Reference proteome</keyword>
<dbReference type="EMBL" id="MLQQ01000018">
    <property type="protein sequence ID" value="OIJ12963.1"/>
    <property type="molecule type" value="Genomic_DNA"/>
</dbReference>
<comment type="caution">
    <text evidence="1">The sequence shown here is derived from an EMBL/GenBank/DDBJ whole genome shotgun (WGS) entry which is preliminary data.</text>
</comment>
<evidence type="ECO:0000313" key="2">
    <source>
        <dbReference type="Proteomes" id="UP000180098"/>
    </source>
</evidence>
<dbReference type="AlphaFoldDB" id="A0A1S2LLJ1"/>
<name>A0A1S2LLJ1_9BACI</name>
<reference evidence="1 2" key="1">
    <citation type="submission" date="2016-10" db="EMBL/GenBank/DDBJ databases">
        <title>Draft genome sequences of four alkaliphilic bacteria belonging to the Anaerobacillus genus.</title>
        <authorList>
            <person name="Bassil N.M."/>
            <person name="Lloyd J.R."/>
        </authorList>
    </citation>
    <scope>NUCLEOTIDE SEQUENCE [LARGE SCALE GENOMIC DNA]</scope>
    <source>
        <strain evidence="1 2">DSM 15340</strain>
    </source>
</reference>
<protein>
    <submittedName>
        <fullName evidence="1">Uncharacterized protein</fullName>
    </submittedName>
</protein>
<organism evidence="1 2">
    <name type="scientific">Anaerobacillus arseniciselenatis</name>
    <dbReference type="NCBI Taxonomy" id="85682"/>
    <lineage>
        <taxon>Bacteria</taxon>
        <taxon>Bacillati</taxon>
        <taxon>Bacillota</taxon>
        <taxon>Bacilli</taxon>
        <taxon>Bacillales</taxon>
        <taxon>Bacillaceae</taxon>
        <taxon>Anaerobacillus</taxon>
    </lineage>
</organism>
<dbReference type="RefSeq" id="WP_071313270.1">
    <property type="nucleotide sequence ID" value="NZ_MLQQ01000018.1"/>
</dbReference>
<sequence length="138" mass="15907">MITSVIKNLLYIERSVKQGTLKENQPMLVLLATESHEEVTGATFQIEVNTGRYRLHHEVLKNVGKQGKYKTLSALEELIYLLGSKKPNEARILVLIERLLTTDLNTNELRDKARNYYPNTTGKYKAIIKSEMLRMWGK</sequence>
<accession>A0A1S2LLJ1</accession>